<feature type="non-terminal residue" evidence="1">
    <location>
        <position position="52"/>
    </location>
</feature>
<organism evidence="1 2">
    <name type="scientific">Dentiscutata erythropus</name>
    <dbReference type="NCBI Taxonomy" id="1348616"/>
    <lineage>
        <taxon>Eukaryota</taxon>
        <taxon>Fungi</taxon>
        <taxon>Fungi incertae sedis</taxon>
        <taxon>Mucoromycota</taxon>
        <taxon>Glomeromycotina</taxon>
        <taxon>Glomeromycetes</taxon>
        <taxon>Diversisporales</taxon>
        <taxon>Gigasporaceae</taxon>
        <taxon>Dentiscutata</taxon>
    </lineage>
</organism>
<keyword evidence="2" id="KW-1185">Reference proteome</keyword>
<dbReference type="Proteomes" id="UP000789405">
    <property type="component" value="Unassembled WGS sequence"/>
</dbReference>
<evidence type="ECO:0000313" key="1">
    <source>
        <dbReference type="EMBL" id="CAG8788648.1"/>
    </source>
</evidence>
<sequence length="52" mass="6129">VENSLSNEEDKLRQYGICHQKDHNSRTCLESNKGDENFLSEFSKKILEERQT</sequence>
<name>A0A9N9JPZ5_9GLOM</name>
<comment type="caution">
    <text evidence="1">The sequence shown here is derived from an EMBL/GenBank/DDBJ whole genome shotgun (WGS) entry which is preliminary data.</text>
</comment>
<feature type="non-terminal residue" evidence="1">
    <location>
        <position position="1"/>
    </location>
</feature>
<proteinExistence type="predicted"/>
<accession>A0A9N9JPZ5</accession>
<evidence type="ECO:0000313" key="2">
    <source>
        <dbReference type="Proteomes" id="UP000789405"/>
    </source>
</evidence>
<protein>
    <submittedName>
        <fullName evidence="1">17112_t:CDS:1</fullName>
    </submittedName>
</protein>
<dbReference type="AlphaFoldDB" id="A0A9N9JPZ5"/>
<dbReference type="EMBL" id="CAJVPY010025711">
    <property type="protein sequence ID" value="CAG8788648.1"/>
    <property type="molecule type" value="Genomic_DNA"/>
</dbReference>
<gene>
    <name evidence="1" type="ORF">DERYTH_LOCUS20947</name>
</gene>
<reference evidence="1" key="1">
    <citation type="submission" date="2021-06" db="EMBL/GenBank/DDBJ databases">
        <authorList>
            <person name="Kallberg Y."/>
            <person name="Tangrot J."/>
            <person name="Rosling A."/>
        </authorList>
    </citation>
    <scope>NUCLEOTIDE SEQUENCE</scope>
    <source>
        <strain evidence="1">MA453B</strain>
    </source>
</reference>